<protein>
    <submittedName>
        <fullName evidence="2">Uncharacterized protein</fullName>
    </submittedName>
</protein>
<proteinExistence type="predicted"/>
<feature type="transmembrane region" description="Helical" evidence="1">
    <location>
        <begin position="207"/>
        <end position="230"/>
    </location>
</feature>
<evidence type="ECO:0000313" key="3">
    <source>
        <dbReference type="Proteomes" id="UP000708208"/>
    </source>
</evidence>
<keyword evidence="1" id="KW-0812">Transmembrane</keyword>
<dbReference type="EMBL" id="CAJVCH010203121">
    <property type="protein sequence ID" value="CAG7730944.1"/>
    <property type="molecule type" value="Genomic_DNA"/>
</dbReference>
<reference evidence="2" key="1">
    <citation type="submission" date="2021-06" db="EMBL/GenBank/DDBJ databases">
        <authorList>
            <person name="Hodson N. C."/>
            <person name="Mongue J. A."/>
            <person name="Jaron S. K."/>
        </authorList>
    </citation>
    <scope>NUCLEOTIDE SEQUENCE</scope>
</reference>
<name>A0A8J2K7K1_9HEXA</name>
<sequence length="557" mass="64047">MSSPKLEITNVSPQTSKGKYLLKIYKDECKNIQDAISKNHTKLIKETANVSEFLDTIYKIGFLTEDKTRTRHSGTEWEQLDRIYSKVQNEDLGKLIFAWEKDNKPIIDTLYEYAQNNTVPMNTRQELNEGEFLRNNDFRQEDVKLSNDEVTSDRKTNPTEEELLLNPQLKSSQNAGKPKSEITIAVGGKDAADLIIIRICGKKFSTVGLLLCVIAVLLLLIFLLLSGFLYKTFVISEYKVLEENKMQLGFENIPQNKLHPFTVKIEETESTDMQFLITSIEMERTIFENWTIPPRTTNKTSQLPTTRHQESFTTSNTAKPEFIKFISLKEMRREVIKDPLELSKLPETSNELFLEIAPTKLQNWDVRIFNPDNVRAITFTGYLNPGSVISITKKFRLFLTHITFSFENNLCDEFYDYSASPSASNVELPLLQEIHFEGDVDCGNVFRFIINEVSLRNIRILRFSETNMIYNSVSFVREIFQHSQSTLEYIYLTGVSFCSNCKLFGNLEFSKLKLAEFSFNSGASAPENADAINRFNSDIPVNCRSTYPNEKKVRVEC</sequence>
<organism evidence="2 3">
    <name type="scientific">Allacma fusca</name>
    <dbReference type="NCBI Taxonomy" id="39272"/>
    <lineage>
        <taxon>Eukaryota</taxon>
        <taxon>Metazoa</taxon>
        <taxon>Ecdysozoa</taxon>
        <taxon>Arthropoda</taxon>
        <taxon>Hexapoda</taxon>
        <taxon>Collembola</taxon>
        <taxon>Symphypleona</taxon>
        <taxon>Sminthuridae</taxon>
        <taxon>Allacma</taxon>
    </lineage>
</organism>
<comment type="caution">
    <text evidence="2">The sequence shown here is derived from an EMBL/GenBank/DDBJ whole genome shotgun (WGS) entry which is preliminary data.</text>
</comment>
<dbReference type="Proteomes" id="UP000708208">
    <property type="component" value="Unassembled WGS sequence"/>
</dbReference>
<evidence type="ECO:0000313" key="2">
    <source>
        <dbReference type="EMBL" id="CAG7730944.1"/>
    </source>
</evidence>
<keyword evidence="1" id="KW-0472">Membrane</keyword>
<keyword evidence="3" id="KW-1185">Reference proteome</keyword>
<dbReference type="AlphaFoldDB" id="A0A8J2K7K1"/>
<accession>A0A8J2K7K1</accession>
<gene>
    <name evidence="2" type="ORF">AFUS01_LOCUS19557</name>
</gene>
<keyword evidence="1" id="KW-1133">Transmembrane helix</keyword>
<evidence type="ECO:0000256" key="1">
    <source>
        <dbReference type="SAM" id="Phobius"/>
    </source>
</evidence>